<evidence type="ECO:0000256" key="1">
    <source>
        <dbReference type="SAM" id="Phobius"/>
    </source>
</evidence>
<evidence type="ECO:0000313" key="2">
    <source>
        <dbReference type="EMBL" id="AZV78724.1"/>
    </source>
</evidence>
<reference evidence="2 3" key="1">
    <citation type="submission" date="2018-10" db="EMBL/GenBank/DDBJ databases">
        <title>Parasedimentitalea marina sp. nov., a psychrophilic bacterium isolated from deep seawater of the New Britain Trench.</title>
        <authorList>
            <person name="Cao J."/>
        </authorList>
    </citation>
    <scope>NUCLEOTIDE SEQUENCE [LARGE SCALE GENOMIC DNA]</scope>
    <source>
        <strain evidence="2 3">W43</strain>
    </source>
</reference>
<protein>
    <submittedName>
        <fullName evidence="2">Uncharacterized protein</fullName>
    </submittedName>
</protein>
<organism evidence="2 3">
    <name type="scientific">Parasedimentitalea marina</name>
    <dbReference type="NCBI Taxonomy" id="2483033"/>
    <lineage>
        <taxon>Bacteria</taxon>
        <taxon>Pseudomonadati</taxon>
        <taxon>Pseudomonadota</taxon>
        <taxon>Alphaproteobacteria</taxon>
        <taxon>Rhodobacterales</taxon>
        <taxon>Paracoccaceae</taxon>
        <taxon>Parasedimentitalea</taxon>
    </lineage>
</organism>
<keyword evidence="1" id="KW-1133">Transmembrane helix</keyword>
<proteinExistence type="predicted"/>
<sequence>MIGIICNLMIPGLGSLLMKKFFNSFIQLTLSLAAFILVRTVFLAFFGLILWLIVWLWALVTGLQHRKRCKITQRSNAV</sequence>
<dbReference type="KEGG" id="sedi:EBB79_13145"/>
<keyword evidence="1" id="KW-0472">Membrane</keyword>
<name>A0A3T0N406_9RHOB</name>
<feature type="transmembrane region" description="Helical" evidence="1">
    <location>
        <begin position="21"/>
        <end position="38"/>
    </location>
</feature>
<dbReference type="EMBL" id="CP033219">
    <property type="protein sequence ID" value="AZV78724.1"/>
    <property type="molecule type" value="Genomic_DNA"/>
</dbReference>
<evidence type="ECO:0000313" key="3">
    <source>
        <dbReference type="Proteomes" id="UP000283063"/>
    </source>
</evidence>
<gene>
    <name evidence="2" type="ORF">EBB79_13145</name>
</gene>
<dbReference type="Proteomes" id="UP000283063">
    <property type="component" value="Chromosome"/>
</dbReference>
<accession>A0A3T0N406</accession>
<dbReference type="AlphaFoldDB" id="A0A3T0N406"/>
<feature type="transmembrane region" description="Helical" evidence="1">
    <location>
        <begin position="44"/>
        <end position="63"/>
    </location>
</feature>
<keyword evidence="3" id="KW-1185">Reference proteome</keyword>
<keyword evidence="1" id="KW-0812">Transmembrane</keyword>